<proteinExistence type="predicted"/>
<protein>
    <submittedName>
        <fullName evidence="2">Flp pilus assembly protein TadG</fullName>
    </submittedName>
</protein>
<sequence length="117" mass="11813">MTVLFPALLLIIVGVVQGGLWYHARSVALSAAQEGVRAGRAEGASLEAAVRAADAFAAAQSRGHLRDPEVSTAGSGADQVRVTVSGRVLSLVPGLPIRVSQTSSGAVERVTGPGGAR</sequence>
<dbReference type="Proteomes" id="UP000578077">
    <property type="component" value="Unassembled WGS sequence"/>
</dbReference>
<accession>A0A841E6X0</accession>
<comment type="caution">
    <text evidence="2">The sequence shown here is derived from an EMBL/GenBank/DDBJ whole genome shotgun (WGS) entry which is preliminary data.</text>
</comment>
<reference evidence="2 3" key="1">
    <citation type="submission" date="2020-08" db="EMBL/GenBank/DDBJ databases">
        <title>Sequencing the genomes of 1000 actinobacteria strains.</title>
        <authorList>
            <person name="Klenk H.-P."/>
        </authorList>
    </citation>
    <scope>NUCLEOTIDE SEQUENCE [LARGE SCALE GENOMIC DNA]</scope>
    <source>
        <strain evidence="2 3">DSM 44593</strain>
    </source>
</reference>
<gene>
    <name evidence="2" type="ORF">HNR25_002507</name>
</gene>
<evidence type="ECO:0000313" key="2">
    <source>
        <dbReference type="EMBL" id="MBB5998756.1"/>
    </source>
</evidence>
<feature type="domain" description="TadE-like" evidence="1">
    <location>
        <begin position="2"/>
        <end position="37"/>
    </location>
</feature>
<evidence type="ECO:0000259" key="1">
    <source>
        <dbReference type="Pfam" id="PF07811"/>
    </source>
</evidence>
<organism evidence="2 3">
    <name type="scientific">Streptomonospora salina</name>
    <dbReference type="NCBI Taxonomy" id="104205"/>
    <lineage>
        <taxon>Bacteria</taxon>
        <taxon>Bacillati</taxon>
        <taxon>Actinomycetota</taxon>
        <taxon>Actinomycetes</taxon>
        <taxon>Streptosporangiales</taxon>
        <taxon>Nocardiopsidaceae</taxon>
        <taxon>Streptomonospora</taxon>
    </lineage>
</organism>
<dbReference type="EMBL" id="JACHLY010000001">
    <property type="protein sequence ID" value="MBB5998756.1"/>
    <property type="molecule type" value="Genomic_DNA"/>
</dbReference>
<evidence type="ECO:0000313" key="3">
    <source>
        <dbReference type="Proteomes" id="UP000578077"/>
    </source>
</evidence>
<dbReference type="InterPro" id="IPR012495">
    <property type="entry name" value="TadE-like_dom"/>
</dbReference>
<dbReference type="AlphaFoldDB" id="A0A841E6X0"/>
<dbReference type="Pfam" id="PF07811">
    <property type="entry name" value="TadE"/>
    <property type="match status" value="1"/>
</dbReference>
<keyword evidence="3" id="KW-1185">Reference proteome</keyword>
<name>A0A841E6X0_9ACTN</name>